<dbReference type="InterPro" id="IPR036036">
    <property type="entry name" value="SOCS_box-like_dom_sf"/>
</dbReference>
<accession>A0A8J1UCS5</accession>
<evidence type="ECO:0000313" key="3">
    <source>
        <dbReference type="Proteomes" id="UP000749559"/>
    </source>
</evidence>
<dbReference type="Gene3D" id="1.10.750.20">
    <property type="entry name" value="SOCS box"/>
    <property type="match status" value="1"/>
</dbReference>
<keyword evidence="3" id="KW-1185">Reference proteome</keyword>
<name>A0A8J1UCS5_OWEFU</name>
<dbReference type="InterPro" id="IPR002110">
    <property type="entry name" value="Ankyrin_rpt"/>
</dbReference>
<dbReference type="InterPro" id="IPR036770">
    <property type="entry name" value="Ankyrin_rpt-contain_sf"/>
</dbReference>
<organism evidence="2 3">
    <name type="scientific">Owenia fusiformis</name>
    <name type="common">Polychaete worm</name>
    <dbReference type="NCBI Taxonomy" id="6347"/>
    <lineage>
        <taxon>Eukaryota</taxon>
        <taxon>Metazoa</taxon>
        <taxon>Spiralia</taxon>
        <taxon>Lophotrochozoa</taxon>
        <taxon>Annelida</taxon>
        <taxon>Polychaeta</taxon>
        <taxon>Sedentaria</taxon>
        <taxon>Canalipalpata</taxon>
        <taxon>Sabellida</taxon>
        <taxon>Oweniida</taxon>
        <taxon>Oweniidae</taxon>
        <taxon>Owenia</taxon>
    </lineage>
</organism>
<dbReference type="GO" id="GO:0035556">
    <property type="term" value="P:intracellular signal transduction"/>
    <property type="evidence" value="ECO:0007669"/>
    <property type="project" value="InterPro"/>
</dbReference>
<dbReference type="CDD" id="cd03587">
    <property type="entry name" value="SOCS"/>
    <property type="match status" value="1"/>
</dbReference>
<evidence type="ECO:0000313" key="2">
    <source>
        <dbReference type="EMBL" id="CAH1781447.1"/>
    </source>
</evidence>
<feature type="compositionally biased region" description="Polar residues" evidence="1">
    <location>
        <begin position="1"/>
        <end position="12"/>
    </location>
</feature>
<gene>
    <name evidence="2" type="ORF">OFUS_LOCUS8025</name>
</gene>
<dbReference type="PANTHER" id="PTHR46224:SF64">
    <property type="entry name" value="IQ MOTIF AND ANKYRIN REPEAT DOMAIN-CONTAINING PROTEIN 1"/>
    <property type="match status" value="1"/>
</dbReference>
<protein>
    <submittedName>
        <fullName evidence="2">Uncharacterized protein</fullName>
    </submittedName>
</protein>
<dbReference type="EMBL" id="CAIIXF020000004">
    <property type="protein sequence ID" value="CAH1781447.1"/>
    <property type="molecule type" value="Genomic_DNA"/>
</dbReference>
<dbReference type="SMART" id="SM00248">
    <property type="entry name" value="ANK"/>
    <property type="match status" value="8"/>
</dbReference>
<proteinExistence type="predicted"/>
<dbReference type="InterPro" id="IPR051616">
    <property type="entry name" value="Cul2-RING_E3_ligase_SR"/>
</dbReference>
<dbReference type="PRINTS" id="PR01415">
    <property type="entry name" value="ANKYRIN"/>
</dbReference>
<dbReference type="OrthoDB" id="366390at2759"/>
<dbReference type="Pfam" id="PF07525">
    <property type="entry name" value="SOCS_box"/>
    <property type="match status" value="1"/>
</dbReference>
<sequence length="549" mass="61166">MADSNSLPPDTNDNIKSDGDTADETTNDPASEREEASPTTTTTTTVDNNEDDDTDHPYGTKEKITQEQLQRMLADSIIAGSPLKDAQIILNAGAQVNLPVKRGLRPLHYAVYDNSYKYTKFMLMRGSDVNARDDIGYSPMHLAACHGHYDAMKILLEHNATLNFNPKIEKKEDIKVEDTVDGGDDGTGGGANSESLALEPLTLAIEHNHIKCAKMLLEHGADPNNKYFLGHEINVCPLTNHACLRLLLEHGANPNTFGRSGHTPLMKACKEQNIEAAQILLNHNADPNVQCPPRFEQKNALFFAVYSGNEEMVHLLLKSGASMSRAENYASPPLEIAILRSRVEIAQILLDYGADVNELNEHKCPPLLVACTASNIKEREKIVELLLKNGADPNYYNDEVTTTYADPCLTPLIEYLCYNDILSYNIVHLLIKYGATVHIVKTMKLFRNAEETRIGRLGCLHYLNKVEAYPDILELILEAAEYIDTDAVKKSRKLSLDVIAHIVHIASNPYSLQHYARFKIRRSAKSPVPTSIKQLTLPNYLKSYITFEL</sequence>
<reference evidence="2" key="1">
    <citation type="submission" date="2022-03" db="EMBL/GenBank/DDBJ databases">
        <authorList>
            <person name="Martin C."/>
        </authorList>
    </citation>
    <scope>NUCLEOTIDE SEQUENCE</scope>
</reference>
<dbReference type="Proteomes" id="UP000749559">
    <property type="component" value="Unassembled WGS sequence"/>
</dbReference>
<dbReference type="Pfam" id="PF12796">
    <property type="entry name" value="Ank_2"/>
    <property type="match status" value="3"/>
</dbReference>
<comment type="caution">
    <text evidence="2">The sequence shown here is derived from an EMBL/GenBank/DDBJ whole genome shotgun (WGS) entry which is preliminary data.</text>
</comment>
<dbReference type="Pfam" id="PF00023">
    <property type="entry name" value="Ank"/>
    <property type="match status" value="1"/>
</dbReference>
<dbReference type="AlphaFoldDB" id="A0A8J1UCS5"/>
<feature type="region of interest" description="Disordered" evidence="1">
    <location>
        <begin position="1"/>
        <end position="59"/>
    </location>
</feature>
<dbReference type="SMART" id="SM00969">
    <property type="entry name" value="SOCS_box"/>
    <property type="match status" value="1"/>
</dbReference>
<dbReference type="PROSITE" id="PS50088">
    <property type="entry name" value="ANK_REPEAT"/>
    <property type="match status" value="7"/>
</dbReference>
<evidence type="ECO:0000256" key="1">
    <source>
        <dbReference type="SAM" id="MobiDB-lite"/>
    </source>
</evidence>
<dbReference type="InterPro" id="IPR001496">
    <property type="entry name" value="SOCS_box"/>
</dbReference>
<dbReference type="SUPFAM" id="SSF158235">
    <property type="entry name" value="SOCS box-like"/>
    <property type="match status" value="1"/>
</dbReference>
<dbReference type="SUPFAM" id="SSF48403">
    <property type="entry name" value="Ankyrin repeat"/>
    <property type="match status" value="1"/>
</dbReference>
<dbReference type="PROSITE" id="PS50225">
    <property type="entry name" value="SOCS"/>
    <property type="match status" value="1"/>
</dbReference>
<dbReference type="PANTHER" id="PTHR46224">
    <property type="entry name" value="ANKYRIN REPEAT FAMILY PROTEIN"/>
    <property type="match status" value="1"/>
</dbReference>
<dbReference type="PROSITE" id="PS50297">
    <property type="entry name" value="ANK_REP_REGION"/>
    <property type="match status" value="6"/>
</dbReference>
<dbReference type="Gene3D" id="1.25.40.20">
    <property type="entry name" value="Ankyrin repeat-containing domain"/>
    <property type="match status" value="2"/>
</dbReference>